<accession>A0ABS2N6C8</accession>
<dbReference type="RefSeq" id="WP_204502318.1">
    <property type="nucleotide sequence ID" value="NZ_JAFBDR010000043.1"/>
</dbReference>
<organism evidence="1 2">
    <name type="scientific">Aquibacillus albus</name>
    <dbReference type="NCBI Taxonomy" id="1168171"/>
    <lineage>
        <taxon>Bacteria</taxon>
        <taxon>Bacillati</taxon>
        <taxon>Bacillota</taxon>
        <taxon>Bacilli</taxon>
        <taxon>Bacillales</taxon>
        <taxon>Bacillaceae</taxon>
        <taxon>Aquibacillus</taxon>
    </lineage>
</organism>
<evidence type="ECO:0000313" key="2">
    <source>
        <dbReference type="Proteomes" id="UP001296943"/>
    </source>
</evidence>
<name>A0ABS2N6C8_9BACI</name>
<gene>
    <name evidence="1" type="ORF">JOC48_004272</name>
</gene>
<dbReference type="Proteomes" id="UP001296943">
    <property type="component" value="Unassembled WGS sequence"/>
</dbReference>
<keyword evidence="2" id="KW-1185">Reference proteome</keyword>
<sequence>MSYDPNNEEQQLLVKQLIRSYMKEQTEQLNNENRENKNNSFVFLENNTLNMLLTYMFMQLDNRRDHDHREEVKSSDLEGISQSIDSMMEANRVFFEEIIDVLKERT</sequence>
<comment type="caution">
    <text evidence="1">The sequence shown here is derived from an EMBL/GenBank/DDBJ whole genome shotgun (WGS) entry which is preliminary data.</text>
</comment>
<dbReference type="EMBL" id="JAFBDR010000043">
    <property type="protein sequence ID" value="MBM7573686.1"/>
    <property type="molecule type" value="Genomic_DNA"/>
</dbReference>
<proteinExistence type="predicted"/>
<reference evidence="1 2" key="1">
    <citation type="submission" date="2021-01" db="EMBL/GenBank/DDBJ databases">
        <title>Genomic Encyclopedia of Type Strains, Phase IV (KMG-IV): sequencing the most valuable type-strain genomes for metagenomic binning, comparative biology and taxonomic classification.</title>
        <authorList>
            <person name="Goeker M."/>
        </authorList>
    </citation>
    <scope>NUCLEOTIDE SEQUENCE [LARGE SCALE GENOMIC DNA]</scope>
    <source>
        <strain evidence="1 2">DSM 23711</strain>
    </source>
</reference>
<evidence type="ECO:0000313" key="1">
    <source>
        <dbReference type="EMBL" id="MBM7573686.1"/>
    </source>
</evidence>
<evidence type="ECO:0008006" key="3">
    <source>
        <dbReference type="Google" id="ProtNLM"/>
    </source>
</evidence>
<protein>
    <recommendedName>
        <fullName evidence="3">IDEAL domain-containing protein</fullName>
    </recommendedName>
</protein>